<keyword evidence="9" id="KW-1185">Reference proteome</keyword>
<evidence type="ECO:0000256" key="6">
    <source>
        <dbReference type="RuleBase" id="RU369037"/>
    </source>
</evidence>
<comment type="subcellular location">
    <subcellularLocation>
        <location evidence="6">Cell inner membrane</location>
        <topology evidence="6">Multi-pass membrane protein</topology>
    </subcellularLocation>
    <subcellularLocation>
        <location evidence="1">Cell membrane</location>
        <topology evidence="1">Multi-pass membrane protein</topology>
    </subcellularLocation>
</comment>
<comment type="caution">
    <text evidence="6">Lacks conserved residue(s) required for the propagation of feature annotation.</text>
</comment>
<sequence>MPPLLHLAWSAHPGEAVPILERFGDYARFIVAGLVIAGTTLAWLLLGSVTNLVTTPYGRLFSLKLIAVAGLLSLAAVNRRRLVPRLRAQEAGAISALKRSIGSELVVVIVILMVTASFTTFTGPPSG</sequence>
<accession>A0A1G9LK75</accession>
<feature type="domain" description="Copper resistance protein D" evidence="7">
    <location>
        <begin position="19"/>
        <end position="117"/>
    </location>
</feature>
<keyword evidence="6" id="KW-0186">Copper</keyword>
<proteinExistence type="inferred from homology"/>
<keyword evidence="3 6" id="KW-0812">Transmembrane</keyword>
<dbReference type="GO" id="GO:0046688">
    <property type="term" value="P:response to copper ion"/>
    <property type="evidence" value="ECO:0007669"/>
    <property type="project" value="UniProtKB-UniRule"/>
</dbReference>
<reference evidence="8 9" key="1">
    <citation type="submission" date="2016-10" db="EMBL/GenBank/DDBJ databases">
        <authorList>
            <person name="de Groot N.N."/>
        </authorList>
    </citation>
    <scope>NUCLEOTIDE SEQUENCE [LARGE SCALE GENOMIC DNA]</scope>
    <source>
        <strain evidence="8 9">DSM 14789</strain>
    </source>
</reference>
<evidence type="ECO:0000313" key="8">
    <source>
        <dbReference type="EMBL" id="SDL62248.1"/>
    </source>
</evidence>
<evidence type="ECO:0000256" key="2">
    <source>
        <dbReference type="ARBA" id="ARBA00022475"/>
    </source>
</evidence>
<dbReference type="AlphaFoldDB" id="A0A1G9LK75"/>
<dbReference type="EMBL" id="FNGI01000005">
    <property type="protein sequence ID" value="SDL62248.1"/>
    <property type="molecule type" value="Genomic_DNA"/>
</dbReference>
<keyword evidence="5 6" id="KW-0472">Membrane</keyword>
<keyword evidence="2 6" id="KW-1003">Cell membrane</keyword>
<dbReference type="PANTHER" id="PTHR34820">
    <property type="entry name" value="INNER MEMBRANE PROTEIN YEBZ"/>
    <property type="match status" value="1"/>
</dbReference>
<dbReference type="Pfam" id="PF05425">
    <property type="entry name" value="CopD"/>
    <property type="match status" value="1"/>
</dbReference>
<organism evidence="8 9">
    <name type="scientific">Modicisalibacter muralis</name>
    <dbReference type="NCBI Taxonomy" id="119000"/>
    <lineage>
        <taxon>Bacteria</taxon>
        <taxon>Pseudomonadati</taxon>
        <taxon>Pseudomonadota</taxon>
        <taxon>Gammaproteobacteria</taxon>
        <taxon>Oceanospirillales</taxon>
        <taxon>Halomonadaceae</taxon>
        <taxon>Modicisalibacter</taxon>
    </lineage>
</organism>
<dbReference type="STRING" id="119000.SAMN05661010_02126"/>
<dbReference type="InterPro" id="IPR032694">
    <property type="entry name" value="CopC/D"/>
</dbReference>
<evidence type="ECO:0000256" key="3">
    <source>
        <dbReference type="ARBA" id="ARBA00022692"/>
    </source>
</evidence>
<dbReference type="PANTHER" id="PTHR34820:SF4">
    <property type="entry name" value="INNER MEMBRANE PROTEIN YEBZ"/>
    <property type="match status" value="1"/>
</dbReference>
<feature type="transmembrane region" description="Helical" evidence="6">
    <location>
        <begin position="58"/>
        <end position="77"/>
    </location>
</feature>
<evidence type="ECO:0000256" key="4">
    <source>
        <dbReference type="ARBA" id="ARBA00022989"/>
    </source>
</evidence>
<protein>
    <recommendedName>
        <fullName evidence="6">Copper resistance protein D</fullName>
    </recommendedName>
</protein>
<comment type="function">
    <text evidence="6">Involved in copper resistance.</text>
</comment>
<dbReference type="InterPro" id="IPR008457">
    <property type="entry name" value="Cu-R_CopD_dom"/>
</dbReference>
<feature type="transmembrane region" description="Helical" evidence="6">
    <location>
        <begin position="105"/>
        <end position="123"/>
    </location>
</feature>
<dbReference type="GO" id="GO:0006825">
    <property type="term" value="P:copper ion transport"/>
    <property type="evidence" value="ECO:0007669"/>
    <property type="project" value="InterPro"/>
</dbReference>
<evidence type="ECO:0000313" key="9">
    <source>
        <dbReference type="Proteomes" id="UP000198654"/>
    </source>
</evidence>
<gene>
    <name evidence="8" type="ORF">SAMN05661010_02126</name>
</gene>
<keyword evidence="4 6" id="KW-1133">Transmembrane helix</keyword>
<evidence type="ECO:0000259" key="7">
    <source>
        <dbReference type="Pfam" id="PF05425"/>
    </source>
</evidence>
<evidence type="ECO:0000256" key="1">
    <source>
        <dbReference type="ARBA" id="ARBA00004651"/>
    </source>
</evidence>
<feature type="transmembrane region" description="Helical" evidence="6">
    <location>
        <begin position="26"/>
        <end position="46"/>
    </location>
</feature>
<dbReference type="GO" id="GO:0005886">
    <property type="term" value="C:plasma membrane"/>
    <property type="evidence" value="ECO:0007669"/>
    <property type="project" value="UniProtKB-SubCell"/>
</dbReference>
<name>A0A1G9LK75_9GAMM</name>
<comment type="similarity">
    <text evidence="6">Belongs to the CopD family.</text>
</comment>
<evidence type="ECO:0000256" key="5">
    <source>
        <dbReference type="ARBA" id="ARBA00023136"/>
    </source>
</evidence>
<dbReference type="Proteomes" id="UP000198654">
    <property type="component" value="Unassembled WGS sequence"/>
</dbReference>
<keyword evidence="6" id="KW-0997">Cell inner membrane</keyword>